<feature type="domain" description="NERD" evidence="1">
    <location>
        <begin position="110"/>
        <end position="141"/>
    </location>
</feature>
<organism evidence="2 3">
    <name type="scientific">Oryza sativa subsp. indica</name>
    <name type="common">Rice</name>
    <dbReference type="NCBI Taxonomy" id="39946"/>
    <lineage>
        <taxon>Eukaryota</taxon>
        <taxon>Viridiplantae</taxon>
        <taxon>Streptophyta</taxon>
        <taxon>Embryophyta</taxon>
        <taxon>Tracheophyta</taxon>
        <taxon>Spermatophyta</taxon>
        <taxon>Magnoliopsida</taxon>
        <taxon>Liliopsida</taxon>
        <taxon>Poales</taxon>
        <taxon>Poaceae</taxon>
        <taxon>BOP clade</taxon>
        <taxon>Oryzoideae</taxon>
        <taxon>Oryzeae</taxon>
        <taxon>Oryzinae</taxon>
        <taxon>Oryza</taxon>
        <taxon>Oryza sativa</taxon>
    </lineage>
</organism>
<evidence type="ECO:0000259" key="1">
    <source>
        <dbReference type="Pfam" id="PF25980"/>
    </source>
</evidence>
<gene>
    <name evidence="2" type="ORF">OsI_07315</name>
</gene>
<evidence type="ECO:0000313" key="3">
    <source>
        <dbReference type="Proteomes" id="UP000007015"/>
    </source>
</evidence>
<accession>B8AIB1</accession>
<protein>
    <recommendedName>
        <fullName evidence="1">NERD domain-containing protein</fullName>
    </recommendedName>
</protein>
<sequence length="142" mass="16838">MGLLYEERSNRSTTYGEVSEFGREDLEEDYALGREFFFRWEGTCVPERKRDEVTLASKNHKRPGRIRDVGLPPWKDGFPNDTYKYLQVGKRRPAEEENTESKEKARNTHADIMSHWINKEFHILEILIETTNEKGWHAEYPC</sequence>
<dbReference type="OMA" id="HWINKEF"/>
<name>B8AIB1_ORYSI</name>
<dbReference type="Pfam" id="PF25980">
    <property type="entry name" value="NERD_plant"/>
    <property type="match status" value="1"/>
</dbReference>
<dbReference type="HOGENOM" id="CLU_1819044_0_0_1"/>
<dbReference type="AlphaFoldDB" id="B8AIB1"/>
<proteinExistence type="predicted"/>
<evidence type="ECO:0000313" key="2">
    <source>
        <dbReference type="EMBL" id="EEC73227.1"/>
    </source>
</evidence>
<dbReference type="EMBL" id="CM000127">
    <property type="protein sequence ID" value="EEC73227.1"/>
    <property type="molecule type" value="Genomic_DNA"/>
</dbReference>
<dbReference type="InterPro" id="IPR058668">
    <property type="entry name" value="NERD_dom"/>
</dbReference>
<keyword evidence="3" id="KW-1185">Reference proteome</keyword>
<reference evidence="2 3" key="1">
    <citation type="journal article" date="2005" name="PLoS Biol.">
        <title>The genomes of Oryza sativa: a history of duplications.</title>
        <authorList>
            <person name="Yu J."/>
            <person name="Wang J."/>
            <person name="Lin W."/>
            <person name="Li S."/>
            <person name="Li H."/>
            <person name="Zhou J."/>
            <person name="Ni P."/>
            <person name="Dong W."/>
            <person name="Hu S."/>
            <person name="Zeng C."/>
            <person name="Zhang J."/>
            <person name="Zhang Y."/>
            <person name="Li R."/>
            <person name="Xu Z."/>
            <person name="Li S."/>
            <person name="Li X."/>
            <person name="Zheng H."/>
            <person name="Cong L."/>
            <person name="Lin L."/>
            <person name="Yin J."/>
            <person name="Geng J."/>
            <person name="Li G."/>
            <person name="Shi J."/>
            <person name="Liu J."/>
            <person name="Lv H."/>
            <person name="Li J."/>
            <person name="Wang J."/>
            <person name="Deng Y."/>
            <person name="Ran L."/>
            <person name="Shi X."/>
            <person name="Wang X."/>
            <person name="Wu Q."/>
            <person name="Li C."/>
            <person name="Ren X."/>
            <person name="Wang J."/>
            <person name="Wang X."/>
            <person name="Li D."/>
            <person name="Liu D."/>
            <person name="Zhang X."/>
            <person name="Ji Z."/>
            <person name="Zhao W."/>
            <person name="Sun Y."/>
            <person name="Zhang Z."/>
            <person name="Bao J."/>
            <person name="Han Y."/>
            <person name="Dong L."/>
            <person name="Ji J."/>
            <person name="Chen P."/>
            <person name="Wu S."/>
            <person name="Liu J."/>
            <person name="Xiao Y."/>
            <person name="Bu D."/>
            <person name="Tan J."/>
            <person name="Yang L."/>
            <person name="Ye C."/>
            <person name="Zhang J."/>
            <person name="Xu J."/>
            <person name="Zhou Y."/>
            <person name="Yu Y."/>
            <person name="Zhang B."/>
            <person name="Zhuang S."/>
            <person name="Wei H."/>
            <person name="Liu B."/>
            <person name="Lei M."/>
            <person name="Yu H."/>
            <person name="Li Y."/>
            <person name="Xu H."/>
            <person name="Wei S."/>
            <person name="He X."/>
            <person name="Fang L."/>
            <person name="Zhang Z."/>
            <person name="Zhang Y."/>
            <person name="Huang X."/>
            <person name="Su Z."/>
            <person name="Tong W."/>
            <person name="Li J."/>
            <person name="Tong Z."/>
            <person name="Li S."/>
            <person name="Ye J."/>
            <person name="Wang L."/>
            <person name="Fang L."/>
            <person name="Lei T."/>
            <person name="Chen C."/>
            <person name="Chen H."/>
            <person name="Xu Z."/>
            <person name="Li H."/>
            <person name="Huang H."/>
            <person name="Zhang F."/>
            <person name="Xu H."/>
            <person name="Li N."/>
            <person name="Zhao C."/>
            <person name="Li S."/>
            <person name="Dong L."/>
            <person name="Huang Y."/>
            <person name="Li L."/>
            <person name="Xi Y."/>
            <person name="Qi Q."/>
            <person name="Li W."/>
            <person name="Zhang B."/>
            <person name="Hu W."/>
            <person name="Zhang Y."/>
            <person name="Tian X."/>
            <person name="Jiao Y."/>
            <person name="Liang X."/>
            <person name="Jin J."/>
            <person name="Gao L."/>
            <person name="Zheng W."/>
            <person name="Hao B."/>
            <person name="Liu S."/>
            <person name="Wang W."/>
            <person name="Yuan L."/>
            <person name="Cao M."/>
            <person name="McDermott J."/>
            <person name="Samudrala R."/>
            <person name="Wang J."/>
            <person name="Wong G.K."/>
            <person name="Yang H."/>
        </authorList>
    </citation>
    <scope>NUCLEOTIDE SEQUENCE [LARGE SCALE GENOMIC DNA]</scope>
    <source>
        <strain evidence="3">cv. 93-11</strain>
    </source>
</reference>
<dbReference type="Gramene" id="BGIOSGA008256-TA">
    <property type="protein sequence ID" value="BGIOSGA008256-PA"/>
    <property type="gene ID" value="BGIOSGA008256"/>
</dbReference>
<dbReference type="Proteomes" id="UP000007015">
    <property type="component" value="Chromosome 2"/>
</dbReference>